<dbReference type="AlphaFoldDB" id="A0A6E8W7R7"/>
<dbReference type="Proteomes" id="UP001105220">
    <property type="component" value="Unplaced"/>
</dbReference>
<evidence type="ECO:0000313" key="3">
    <source>
        <dbReference type="Proteomes" id="UP001105220"/>
    </source>
</evidence>
<dbReference type="VEuPathDB" id="VectorBase:ACON012557"/>
<feature type="chain" id="PRO_5026238893" evidence="1">
    <location>
        <begin position="22"/>
        <end position="79"/>
    </location>
</feature>
<sequence>FYTHPADIPICVAHLLCILWAAKQTLLIVATESVSTNESFRRGCLVYRPGVLTFRLDSELIRCASILCVAGKHRKKERL</sequence>
<protein>
    <submittedName>
        <fullName evidence="2">Secreted protein</fullName>
    </submittedName>
</protein>
<keyword evidence="3" id="KW-1185">Reference proteome</keyword>
<accession>A0A6E8W7R7</accession>
<reference key="1">
    <citation type="journal article" date="2019" name="Genes (Basel)">
        <title>A High-Quality De novo Genome Assembly from a Single Mosquito Using PacBio Sequencing.</title>
        <authorList>
            <person name="Kingan S.B."/>
            <person name="Heaton H."/>
            <person name="Cudini J."/>
            <person name="Lambert C.C."/>
            <person name="Baybayan P."/>
            <person name="Galvin B.D."/>
            <person name="Durbin R."/>
            <person name="Korlach J."/>
            <person name="Lawniczak M.K.N."/>
        </authorList>
    </citation>
    <scope>NUCLEOTIDE SEQUENCE [LARGE SCALE GENOMIC DNA]</scope>
    <source>
        <strain>Mali-NIH</strain>
    </source>
</reference>
<evidence type="ECO:0000256" key="1">
    <source>
        <dbReference type="SAM" id="SignalP"/>
    </source>
</evidence>
<evidence type="ECO:0000313" key="2">
    <source>
        <dbReference type="EnsemblMetazoa" id="ACON012557-PA"/>
    </source>
</evidence>
<organism evidence="2 3">
    <name type="scientific">Anopheles coluzzii</name>
    <name type="common">African malaria mosquito</name>
    <dbReference type="NCBI Taxonomy" id="1518534"/>
    <lineage>
        <taxon>Eukaryota</taxon>
        <taxon>Metazoa</taxon>
        <taxon>Ecdysozoa</taxon>
        <taxon>Arthropoda</taxon>
        <taxon>Hexapoda</taxon>
        <taxon>Insecta</taxon>
        <taxon>Pterygota</taxon>
        <taxon>Neoptera</taxon>
        <taxon>Endopterygota</taxon>
        <taxon>Diptera</taxon>
        <taxon>Nematocera</taxon>
        <taxon>Culicoidea</taxon>
        <taxon>Culicidae</taxon>
        <taxon>Anophelinae</taxon>
        <taxon>Anopheles</taxon>
    </lineage>
</organism>
<dbReference type="EnsemblMetazoa" id="ACON012557-RA">
    <property type="protein sequence ID" value="ACON012557-PA"/>
    <property type="gene ID" value="ACON012557"/>
</dbReference>
<feature type="signal peptide" evidence="1">
    <location>
        <begin position="1"/>
        <end position="21"/>
    </location>
</feature>
<name>A0A6E8W7R7_ANOCL</name>
<keyword evidence="1" id="KW-0732">Signal</keyword>
<proteinExistence type="predicted"/>
<reference evidence="2" key="2">
    <citation type="submission" date="2020-05" db="UniProtKB">
        <authorList>
            <consortium name="EnsemblMetazoa"/>
        </authorList>
    </citation>
    <scope>IDENTIFICATION</scope>
    <source>
        <strain evidence="2">Ngousso</strain>
    </source>
</reference>